<accession>A0A368NHU6</accession>
<keyword evidence="2" id="KW-0378">Hydrolase</keyword>
<comment type="caution">
    <text evidence="7">The sequence shown here is derived from an EMBL/GenBank/DDBJ whole genome shotgun (WGS) entry which is preliminary data.</text>
</comment>
<dbReference type="InterPro" id="IPR011837">
    <property type="entry name" value="Glycogen_debranch_GlgX"/>
</dbReference>
<gene>
    <name evidence="7" type="primary">glgX</name>
    <name evidence="7" type="ORF">DU002_12755</name>
</gene>
<dbReference type="InterPro" id="IPR004193">
    <property type="entry name" value="Glyco_hydro_13_N"/>
</dbReference>
<dbReference type="InterPro" id="IPR006047">
    <property type="entry name" value="GH13_cat_dom"/>
</dbReference>
<evidence type="ECO:0000256" key="4">
    <source>
        <dbReference type="ARBA" id="ARBA00023295"/>
    </source>
</evidence>
<organism evidence="7 8">
    <name type="scientific">Corallincola holothuriorum</name>
    <dbReference type="NCBI Taxonomy" id="2282215"/>
    <lineage>
        <taxon>Bacteria</taxon>
        <taxon>Pseudomonadati</taxon>
        <taxon>Pseudomonadota</taxon>
        <taxon>Gammaproteobacteria</taxon>
        <taxon>Alteromonadales</taxon>
        <taxon>Psychromonadaceae</taxon>
        <taxon>Corallincola</taxon>
    </lineage>
</organism>
<dbReference type="GO" id="GO:0019156">
    <property type="term" value="F:isoamylase activity"/>
    <property type="evidence" value="ECO:0007669"/>
    <property type="project" value="UniProtKB-ARBA"/>
</dbReference>
<dbReference type="RefSeq" id="WP_114338774.1">
    <property type="nucleotide sequence ID" value="NZ_QPID01000007.1"/>
</dbReference>
<evidence type="ECO:0000256" key="1">
    <source>
        <dbReference type="ARBA" id="ARBA00008061"/>
    </source>
</evidence>
<dbReference type="CDD" id="cd02856">
    <property type="entry name" value="E_set_GDE_Isoamylase_N"/>
    <property type="match status" value="1"/>
</dbReference>
<dbReference type="Proteomes" id="UP000252558">
    <property type="component" value="Unassembled WGS sequence"/>
</dbReference>
<dbReference type="Gene3D" id="3.20.20.80">
    <property type="entry name" value="Glycosidases"/>
    <property type="match status" value="1"/>
</dbReference>
<feature type="region of interest" description="Disordered" evidence="5">
    <location>
        <begin position="461"/>
        <end position="483"/>
    </location>
</feature>
<reference evidence="7 8" key="1">
    <citation type="submission" date="2018-07" db="EMBL/GenBank/DDBJ databases">
        <title>Corallincola holothuriorum sp. nov., a new facultative anaerobe isolated from sea cucumber Apostichopus japonicus.</title>
        <authorList>
            <person name="Xia H."/>
        </authorList>
    </citation>
    <scope>NUCLEOTIDE SEQUENCE [LARGE SCALE GENOMIC DNA]</scope>
    <source>
        <strain evidence="7 8">C4</strain>
    </source>
</reference>
<dbReference type="InterPro" id="IPR017853">
    <property type="entry name" value="GH"/>
</dbReference>
<dbReference type="NCBIfam" id="TIGR02100">
    <property type="entry name" value="glgX_debranch"/>
    <property type="match status" value="1"/>
</dbReference>
<dbReference type="InterPro" id="IPR048650">
    <property type="entry name" value="ISOA1-3-like_C"/>
</dbReference>
<evidence type="ECO:0000313" key="8">
    <source>
        <dbReference type="Proteomes" id="UP000252558"/>
    </source>
</evidence>
<dbReference type="EMBL" id="QPID01000007">
    <property type="protein sequence ID" value="RCU49214.1"/>
    <property type="molecule type" value="Genomic_DNA"/>
</dbReference>
<dbReference type="SUPFAM" id="SSF81296">
    <property type="entry name" value="E set domains"/>
    <property type="match status" value="1"/>
</dbReference>
<evidence type="ECO:0000256" key="3">
    <source>
        <dbReference type="ARBA" id="ARBA00022946"/>
    </source>
</evidence>
<dbReference type="Pfam" id="PF21156">
    <property type="entry name" value="ISOA1-3_C"/>
    <property type="match status" value="1"/>
</dbReference>
<dbReference type="InterPro" id="IPR044505">
    <property type="entry name" value="GlgX_Isoamylase_N_E_set"/>
</dbReference>
<dbReference type="AlphaFoldDB" id="A0A368NHU6"/>
<evidence type="ECO:0000259" key="6">
    <source>
        <dbReference type="SMART" id="SM00642"/>
    </source>
</evidence>
<comment type="similarity">
    <text evidence="1">Belongs to the glycosyl hydrolase 13 family.</text>
</comment>
<dbReference type="SMART" id="SM00642">
    <property type="entry name" value="Aamy"/>
    <property type="match status" value="1"/>
</dbReference>
<dbReference type="InterPro" id="IPR013783">
    <property type="entry name" value="Ig-like_fold"/>
</dbReference>
<dbReference type="OrthoDB" id="3236218at2"/>
<dbReference type="Gene3D" id="2.60.40.1180">
    <property type="entry name" value="Golgi alpha-mannosidase II"/>
    <property type="match status" value="1"/>
</dbReference>
<keyword evidence="8" id="KW-1185">Reference proteome</keyword>
<feature type="domain" description="Glycosyl hydrolase family 13 catalytic" evidence="6">
    <location>
        <begin position="157"/>
        <end position="564"/>
    </location>
</feature>
<proteinExistence type="inferred from homology"/>
<sequence>MSPIHDYGRSFPLGPTIIDGGVNFSLYSKNATAVELLLFKSAEDATPKVMTLKPSVNRTGDYWHIFVKGLGEGQLYGYRVYGPYDPARGLRFDPQKVLLDPYAQAVAMGDNYSRKAAMVPGDNVGQCMKGVVVEHRGYDWEDTGPLNRPLAETVIYEMHVKGFTANPNSGVSADKRGTYAGVIEKIPYLKSLGVTAVELLPVQQFDPEDCPEGVSNYWGYAPINFFSPHSQYSSDKSPTGAFREFRDMVKELHKAGIEVYLDVVFNHTAEGDSNGPTLSYKGLGSTTYYIHGDDKRDFHNYSGCGNTINAHNSVVRRMIRDCLKFWVQTMHIDGFRFDLASVMSRGQKGEVLKDPPVLWSIDTDPVLSGTKIIAEAWDAAGLYQVGSFIGGRWQEWNGKYRDHVRSFLRGEKGYVSRFADRLIGSPDLYYDQHRSPHRSINFVTAHDGFTLNDMVSYNEKHNEANNEGNRDGDNHNRSWNCGVEGPTDDPEVLALRERQRKNFMTVLLASLGTPMLTMGDEIGRTQHGNNNAYCQDNELSWFDWDLVEKNASLLRFTQKMLRWRQQDPAMDQQRHYTLADVLDSTKIQWHGVHPQSPDWSENSNSLAMTIRDPNTGELVYMAINAWHQELEFELPDPEYGRWHRIVDTSQPSPYDIVEDPECAEAVTYRIYRVKGRSVVMLAAYED</sequence>
<dbReference type="GO" id="GO:0005980">
    <property type="term" value="P:glycogen catabolic process"/>
    <property type="evidence" value="ECO:0007669"/>
    <property type="project" value="InterPro"/>
</dbReference>
<dbReference type="InterPro" id="IPR013780">
    <property type="entry name" value="Glyco_hydro_b"/>
</dbReference>
<name>A0A368NHU6_9GAMM</name>
<dbReference type="SUPFAM" id="SSF51011">
    <property type="entry name" value="Glycosyl hydrolase domain"/>
    <property type="match status" value="1"/>
</dbReference>
<feature type="compositionally biased region" description="Basic and acidic residues" evidence="5">
    <location>
        <begin position="461"/>
        <end position="476"/>
    </location>
</feature>
<evidence type="ECO:0000256" key="5">
    <source>
        <dbReference type="SAM" id="MobiDB-lite"/>
    </source>
</evidence>
<evidence type="ECO:0000256" key="2">
    <source>
        <dbReference type="ARBA" id="ARBA00022801"/>
    </source>
</evidence>
<dbReference type="GO" id="GO:0004135">
    <property type="term" value="F:amylo-alpha-1,6-glucosidase activity"/>
    <property type="evidence" value="ECO:0007669"/>
    <property type="project" value="InterPro"/>
</dbReference>
<dbReference type="CDD" id="cd11326">
    <property type="entry name" value="AmyAc_Glg_debranch"/>
    <property type="match status" value="1"/>
</dbReference>
<evidence type="ECO:0000313" key="7">
    <source>
        <dbReference type="EMBL" id="RCU49214.1"/>
    </source>
</evidence>
<dbReference type="PANTHER" id="PTHR43002">
    <property type="entry name" value="GLYCOGEN DEBRANCHING ENZYME"/>
    <property type="match status" value="1"/>
</dbReference>
<keyword evidence="3" id="KW-0809">Transit peptide</keyword>
<keyword evidence="4" id="KW-0326">Glycosidase</keyword>
<protein>
    <submittedName>
        <fullName evidence="7">Glycogen debranching enzyme GlgX</fullName>
    </submittedName>
</protein>
<dbReference type="InterPro" id="IPR014756">
    <property type="entry name" value="Ig_E-set"/>
</dbReference>
<dbReference type="Pfam" id="PF02922">
    <property type="entry name" value="CBM_48"/>
    <property type="match status" value="1"/>
</dbReference>
<dbReference type="Gene3D" id="2.60.40.10">
    <property type="entry name" value="Immunoglobulins"/>
    <property type="match status" value="1"/>
</dbReference>
<dbReference type="SUPFAM" id="SSF51445">
    <property type="entry name" value="(Trans)glycosidases"/>
    <property type="match status" value="1"/>
</dbReference>
<dbReference type="Pfam" id="PF00128">
    <property type="entry name" value="Alpha-amylase"/>
    <property type="match status" value="1"/>
</dbReference>